<keyword evidence="10" id="KW-0732">Signal</keyword>
<protein>
    <recommendedName>
        <fullName evidence="11">Cadherin domain-containing protein</fullName>
    </recommendedName>
</protein>
<evidence type="ECO:0000313" key="14">
    <source>
        <dbReference type="Proteomes" id="UP000663829"/>
    </source>
</evidence>
<dbReference type="InterPro" id="IPR002126">
    <property type="entry name" value="Cadherin-like_dom"/>
</dbReference>
<dbReference type="EMBL" id="CAJOBC010000273">
    <property type="protein sequence ID" value="CAF3564009.1"/>
    <property type="molecule type" value="Genomic_DNA"/>
</dbReference>
<feature type="chain" id="PRO_5036222805" description="Cadherin domain-containing protein" evidence="10">
    <location>
        <begin position="21"/>
        <end position="882"/>
    </location>
</feature>
<proteinExistence type="predicted"/>
<dbReference type="AlphaFoldDB" id="A0A813RFQ6"/>
<accession>A0A813RFQ6</accession>
<dbReference type="EMBL" id="CAJNOQ010000273">
    <property type="protein sequence ID" value="CAF0780813.1"/>
    <property type="molecule type" value="Genomic_DNA"/>
</dbReference>
<dbReference type="PROSITE" id="PS00232">
    <property type="entry name" value="CADHERIN_1"/>
    <property type="match status" value="2"/>
</dbReference>
<dbReference type="InterPro" id="IPR015919">
    <property type="entry name" value="Cadherin-like_sf"/>
</dbReference>
<keyword evidence="5 9" id="KW-1133">Transmembrane helix</keyword>
<gene>
    <name evidence="12" type="ORF">GPM918_LOCUS2455</name>
    <name evidence="13" type="ORF">SRO942_LOCUS2455</name>
</gene>
<evidence type="ECO:0000259" key="11">
    <source>
        <dbReference type="PROSITE" id="PS50268"/>
    </source>
</evidence>
<reference evidence="12" key="1">
    <citation type="submission" date="2021-02" db="EMBL/GenBank/DDBJ databases">
        <authorList>
            <person name="Nowell W R."/>
        </authorList>
    </citation>
    <scope>NUCLEOTIDE SEQUENCE</scope>
</reference>
<dbReference type="PANTHER" id="PTHR24028">
    <property type="entry name" value="CADHERIN-87A"/>
    <property type="match status" value="1"/>
</dbReference>
<dbReference type="SUPFAM" id="SSF49313">
    <property type="entry name" value="Cadherin-like"/>
    <property type="match status" value="5"/>
</dbReference>
<dbReference type="Pfam" id="PF00028">
    <property type="entry name" value="Cadherin"/>
    <property type="match status" value="3"/>
</dbReference>
<dbReference type="PRINTS" id="PR00205">
    <property type="entry name" value="CADHERIN"/>
</dbReference>
<evidence type="ECO:0000256" key="7">
    <source>
        <dbReference type="ARBA" id="ARBA00023180"/>
    </source>
</evidence>
<keyword evidence="6 9" id="KW-0472">Membrane</keyword>
<dbReference type="GO" id="GO:0007156">
    <property type="term" value="P:homophilic cell adhesion via plasma membrane adhesion molecules"/>
    <property type="evidence" value="ECO:0007669"/>
    <property type="project" value="InterPro"/>
</dbReference>
<feature type="domain" description="Cadherin" evidence="11">
    <location>
        <begin position="53"/>
        <end position="132"/>
    </location>
</feature>
<dbReference type="SMART" id="SM00112">
    <property type="entry name" value="CA"/>
    <property type="match status" value="5"/>
</dbReference>
<feature type="domain" description="Cadherin" evidence="11">
    <location>
        <begin position="372"/>
        <end position="483"/>
    </location>
</feature>
<keyword evidence="2 9" id="KW-0812">Transmembrane</keyword>
<evidence type="ECO:0000256" key="6">
    <source>
        <dbReference type="ARBA" id="ARBA00023136"/>
    </source>
</evidence>
<feature type="domain" description="Cadherin" evidence="11">
    <location>
        <begin position="501"/>
        <end position="586"/>
    </location>
</feature>
<dbReference type="InterPro" id="IPR050174">
    <property type="entry name" value="Protocadherin/Cadherin-CA"/>
</dbReference>
<sequence>MNLLFIFLFTFFSHIHFLLTITHHSHHRNYHLSINENSPPKLLLQLPLLSSDYQLIDSNRYINYFQIQNKNQLHLIETIDRELFCRIKKFCSCYKQCDIQLRLHNQAYRSDIILVNLTIIDLNDNPHRFPKTIHSIKIAEDIAIGHCYRLPSVIDEDLDQQFDYQLQGNGSNQFLIEQLQSNEICLKIQEQLDHEQCNKYELLLIAQDRDRRHAQAQMLIHIQILDINDNSPQFKTDSMTLNVNETFMGELTCVNAFDPDEGNNGKVIYSFERFDSSSKLSSYIAIHNLTGCIQILQPLSLTSSDLISYLIDDNQLKLYVKAQDLGSLMSSTIPAYLTILLTIDDVNDHVPTIEFRQNNRMGTEQGILAEIVQNNSQIHLMENMNDTFVLAIVTVDDKDKGRGGDIQLNMEILSTSSKHRNAFKLKQVRTNYYKIEIIDILDREIESSFILQLDAHDLALPYHSTRFIIAILVDDDNDSPPKFLQELYHFVTNIKSIPQQTIIGEVHAIDNDLEKNALISYHIVKQKYSNLFQIHSHNGQLYLNNPIPMTLTDKSTEIIIRATDIKYSTETLVQISIEGENTPPHFKQENYTFETDENKQIRTVVGNVQAYDNDKGRRGEYTYSLRSLTAYSEFYFHILSSGDILITRDLDYESQRQHLFIVIVRDHGTPSLESETYLQINIRDVNEYCPKLLNLTNDEYFYLNKNRLKIFPFKLYAYDEDASDQYNITFTQLQSSSTYFQLDSNGTLSLSSSSISPPIGVYEIHYTLTDTFSIPCIKQGIILLINGDSHNDRNYLLDDYRSNLKLHQQQNQLLLTTKKRQHDIMFIVIIFCISSILLTIFIFFGIVCCKKRTHHRTTAFLKPYANGYCNGNGHTSKSLIIK</sequence>
<feature type="domain" description="Cadherin" evidence="11">
    <location>
        <begin position="254"/>
        <end position="353"/>
    </location>
</feature>
<evidence type="ECO:0000256" key="10">
    <source>
        <dbReference type="SAM" id="SignalP"/>
    </source>
</evidence>
<dbReference type="GO" id="GO:0005886">
    <property type="term" value="C:plasma membrane"/>
    <property type="evidence" value="ECO:0007669"/>
    <property type="project" value="InterPro"/>
</dbReference>
<dbReference type="CDD" id="cd11304">
    <property type="entry name" value="Cadherin_repeat"/>
    <property type="match status" value="5"/>
</dbReference>
<dbReference type="InterPro" id="IPR020894">
    <property type="entry name" value="Cadherin_CS"/>
</dbReference>
<evidence type="ECO:0000256" key="2">
    <source>
        <dbReference type="ARBA" id="ARBA00022692"/>
    </source>
</evidence>
<evidence type="ECO:0000256" key="1">
    <source>
        <dbReference type="ARBA" id="ARBA00004167"/>
    </source>
</evidence>
<dbReference type="Proteomes" id="UP000663829">
    <property type="component" value="Unassembled WGS sequence"/>
</dbReference>
<dbReference type="FunFam" id="2.60.40.60:FF:000015">
    <property type="entry name" value="FAT atypical cadherin 1"/>
    <property type="match status" value="1"/>
</dbReference>
<keyword evidence="3" id="KW-0677">Repeat</keyword>
<comment type="caution">
    <text evidence="12">The sequence shown here is derived from an EMBL/GenBank/DDBJ whole genome shotgun (WGS) entry which is preliminary data.</text>
</comment>
<comment type="subcellular location">
    <subcellularLocation>
        <location evidence="1">Membrane</location>
        <topology evidence="1">Single-pass membrane protein</topology>
    </subcellularLocation>
</comment>
<evidence type="ECO:0000256" key="9">
    <source>
        <dbReference type="SAM" id="Phobius"/>
    </source>
</evidence>
<evidence type="ECO:0000256" key="8">
    <source>
        <dbReference type="PROSITE-ProRule" id="PRU00043"/>
    </source>
</evidence>
<dbReference type="Gene3D" id="2.60.40.60">
    <property type="entry name" value="Cadherins"/>
    <property type="match status" value="5"/>
</dbReference>
<name>A0A813RFQ6_9BILA</name>
<evidence type="ECO:0000256" key="4">
    <source>
        <dbReference type="ARBA" id="ARBA00022837"/>
    </source>
</evidence>
<keyword evidence="7" id="KW-0325">Glycoprotein</keyword>
<dbReference type="Proteomes" id="UP000681722">
    <property type="component" value="Unassembled WGS sequence"/>
</dbReference>
<evidence type="ECO:0000313" key="13">
    <source>
        <dbReference type="EMBL" id="CAF3564009.1"/>
    </source>
</evidence>
<dbReference type="OrthoDB" id="6252479at2759"/>
<feature type="signal peptide" evidence="10">
    <location>
        <begin position="1"/>
        <end position="20"/>
    </location>
</feature>
<evidence type="ECO:0000256" key="5">
    <source>
        <dbReference type="ARBA" id="ARBA00022989"/>
    </source>
</evidence>
<keyword evidence="14" id="KW-1185">Reference proteome</keyword>
<evidence type="ECO:0000313" key="12">
    <source>
        <dbReference type="EMBL" id="CAF0780813.1"/>
    </source>
</evidence>
<organism evidence="12 14">
    <name type="scientific">Didymodactylos carnosus</name>
    <dbReference type="NCBI Taxonomy" id="1234261"/>
    <lineage>
        <taxon>Eukaryota</taxon>
        <taxon>Metazoa</taxon>
        <taxon>Spiralia</taxon>
        <taxon>Gnathifera</taxon>
        <taxon>Rotifera</taxon>
        <taxon>Eurotatoria</taxon>
        <taxon>Bdelloidea</taxon>
        <taxon>Philodinida</taxon>
        <taxon>Philodinidae</taxon>
        <taxon>Didymodactylos</taxon>
    </lineage>
</organism>
<feature type="transmembrane region" description="Helical" evidence="9">
    <location>
        <begin position="824"/>
        <end position="847"/>
    </location>
</feature>
<dbReference type="PROSITE" id="PS50268">
    <property type="entry name" value="CADHERIN_2"/>
    <property type="match status" value="6"/>
</dbReference>
<evidence type="ECO:0000256" key="3">
    <source>
        <dbReference type="ARBA" id="ARBA00022737"/>
    </source>
</evidence>
<dbReference type="PANTHER" id="PTHR24028:SF146">
    <property type="entry name" value="CADHERIN 96CB, ISOFORM D-RELATED"/>
    <property type="match status" value="1"/>
</dbReference>
<feature type="domain" description="Cadherin" evidence="11">
    <location>
        <begin position="130"/>
        <end position="234"/>
    </location>
</feature>
<keyword evidence="4 8" id="KW-0106">Calcium</keyword>
<dbReference type="GO" id="GO:0005509">
    <property type="term" value="F:calcium ion binding"/>
    <property type="evidence" value="ECO:0007669"/>
    <property type="project" value="UniProtKB-UniRule"/>
</dbReference>
<feature type="domain" description="Cadherin" evidence="11">
    <location>
        <begin position="587"/>
        <end position="692"/>
    </location>
</feature>